<protein>
    <submittedName>
        <fullName evidence="2">DUF6520 family protein</fullName>
    </submittedName>
</protein>
<gene>
    <name evidence="2" type="ORF">Q4Q40_22945</name>
</gene>
<sequence>MKTNFLKIVLPAFALMIAITASLAFTADADEITTDYNVWTQDVPGVDTNCTLVVDYDYSFPNPLNTIDCNPDDILHPVCTVNSKSAFYRTGIAETGPCNIALYKDTP</sequence>
<organism evidence="2 3">
    <name type="scientific">Flavivirga jejuensis</name>
    <dbReference type="NCBI Taxonomy" id="870487"/>
    <lineage>
        <taxon>Bacteria</taxon>
        <taxon>Pseudomonadati</taxon>
        <taxon>Bacteroidota</taxon>
        <taxon>Flavobacteriia</taxon>
        <taxon>Flavobacteriales</taxon>
        <taxon>Flavobacteriaceae</taxon>
        <taxon>Flavivirga</taxon>
    </lineage>
</organism>
<evidence type="ECO:0000313" key="2">
    <source>
        <dbReference type="EMBL" id="MDO5977064.1"/>
    </source>
</evidence>
<proteinExistence type="predicted"/>
<dbReference type="Proteomes" id="UP001176806">
    <property type="component" value="Unassembled WGS sequence"/>
</dbReference>
<comment type="caution">
    <text evidence="2">The sequence shown here is derived from an EMBL/GenBank/DDBJ whole genome shotgun (WGS) entry which is preliminary data.</text>
</comment>
<keyword evidence="3" id="KW-1185">Reference proteome</keyword>
<dbReference type="EMBL" id="JAUOEL010000011">
    <property type="protein sequence ID" value="MDO5977064.1"/>
    <property type="molecule type" value="Genomic_DNA"/>
</dbReference>
<dbReference type="Pfam" id="PF20130">
    <property type="entry name" value="DUF6520"/>
    <property type="match status" value="1"/>
</dbReference>
<keyword evidence="1" id="KW-0732">Signal</keyword>
<feature type="chain" id="PRO_5046156137" evidence="1">
    <location>
        <begin position="30"/>
        <end position="107"/>
    </location>
</feature>
<feature type="signal peptide" evidence="1">
    <location>
        <begin position="1"/>
        <end position="29"/>
    </location>
</feature>
<dbReference type="InterPro" id="IPR045391">
    <property type="entry name" value="DUF6520"/>
</dbReference>
<evidence type="ECO:0000256" key="1">
    <source>
        <dbReference type="SAM" id="SignalP"/>
    </source>
</evidence>
<name>A0ABT8WVM6_9FLAO</name>
<reference evidence="2" key="1">
    <citation type="submission" date="2023-07" db="EMBL/GenBank/DDBJ databases">
        <title>Two novel species in the genus Flavivirga.</title>
        <authorList>
            <person name="Kwon K."/>
        </authorList>
    </citation>
    <scope>NUCLEOTIDE SEQUENCE</scope>
    <source>
        <strain evidence="2">KACC 14158</strain>
    </source>
</reference>
<dbReference type="RefSeq" id="WP_303304395.1">
    <property type="nucleotide sequence ID" value="NZ_BAABDA010000003.1"/>
</dbReference>
<accession>A0ABT8WVM6</accession>
<evidence type="ECO:0000313" key="3">
    <source>
        <dbReference type="Proteomes" id="UP001176806"/>
    </source>
</evidence>